<dbReference type="KEGG" id="cdet:87938658"/>
<evidence type="ECO:0008006" key="4">
    <source>
        <dbReference type="Google" id="ProtNLM"/>
    </source>
</evidence>
<keyword evidence="1" id="KW-0732">Signal</keyword>
<proteinExistence type="predicted"/>
<dbReference type="Proteomes" id="UP001322277">
    <property type="component" value="Chromosome 1"/>
</dbReference>
<sequence length="137" mass="14364">MTNGTTLFSAALAVLGLLPVPISSAGTDHATWPAMDIDPLIKENLARAYKAADDPNGGPEVAAAFTPDGGFSEQRHTIYAVFADKSPGLELMLRGNAKVTMNNGSTLEGDFVAWAVIDEASYEAGDPKLSLLHVFSA</sequence>
<evidence type="ECO:0000256" key="1">
    <source>
        <dbReference type="SAM" id="SignalP"/>
    </source>
</evidence>
<dbReference type="EMBL" id="CP137305">
    <property type="protein sequence ID" value="WQF77141.1"/>
    <property type="molecule type" value="Genomic_DNA"/>
</dbReference>
<accession>A0AAX4I251</accession>
<evidence type="ECO:0000313" key="3">
    <source>
        <dbReference type="Proteomes" id="UP001322277"/>
    </source>
</evidence>
<name>A0AAX4I251_9PEZI</name>
<feature type="chain" id="PRO_5043612662" description="SnoaL-like domain-containing protein" evidence="1">
    <location>
        <begin position="26"/>
        <end position="137"/>
    </location>
</feature>
<keyword evidence="3" id="KW-1185">Reference proteome</keyword>
<feature type="signal peptide" evidence="1">
    <location>
        <begin position="1"/>
        <end position="25"/>
    </location>
</feature>
<dbReference type="GeneID" id="87938658"/>
<dbReference type="RefSeq" id="XP_062774365.1">
    <property type="nucleotide sequence ID" value="XM_062918314.1"/>
</dbReference>
<reference evidence="3" key="1">
    <citation type="journal article" date="2023" name="bioRxiv">
        <title>Complete genome of the Medicago anthracnose fungus, Colletotrichum destructivum, reveals a mini-chromosome-like region within a core chromosome.</title>
        <authorList>
            <person name="Lapalu N."/>
            <person name="Simon A."/>
            <person name="Lu A."/>
            <person name="Plaumann P.-L."/>
            <person name="Amselem J."/>
            <person name="Pigne S."/>
            <person name="Auger A."/>
            <person name="Koch C."/>
            <person name="Dallery J.-F."/>
            <person name="O'Connell R.J."/>
        </authorList>
    </citation>
    <scope>NUCLEOTIDE SEQUENCE [LARGE SCALE GENOMIC DNA]</scope>
    <source>
        <strain evidence="3">CBS 520.97</strain>
    </source>
</reference>
<protein>
    <recommendedName>
        <fullName evidence="4">SnoaL-like domain-containing protein</fullName>
    </recommendedName>
</protein>
<gene>
    <name evidence="2" type="ORF">CDEST_02155</name>
</gene>
<evidence type="ECO:0000313" key="2">
    <source>
        <dbReference type="EMBL" id="WQF77141.1"/>
    </source>
</evidence>
<organism evidence="2 3">
    <name type="scientific">Colletotrichum destructivum</name>
    <dbReference type="NCBI Taxonomy" id="34406"/>
    <lineage>
        <taxon>Eukaryota</taxon>
        <taxon>Fungi</taxon>
        <taxon>Dikarya</taxon>
        <taxon>Ascomycota</taxon>
        <taxon>Pezizomycotina</taxon>
        <taxon>Sordariomycetes</taxon>
        <taxon>Hypocreomycetidae</taxon>
        <taxon>Glomerellales</taxon>
        <taxon>Glomerellaceae</taxon>
        <taxon>Colletotrichum</taxon>
        <taxon>Colletotrichum destructivum species complex</taxon>
    </lineage>
</organism>
<dbReference type="AlphaFoldDB" id="A0AAX4I251"/>